<sequence>MDAHGVDDERHADEAERVRLAVYRGFAADGVAPSREALAVIATTDAAGVDRALATLAAQRHVVLDDGGRIVMAHPFASINLGFSVMGERTLWWGGCAWDSFAIPNLLDDVDEVLVATTCPACGTPHAWVVDADGPPAGDQVAHFLVPTAHIWDDVVHTCGHQRIFCDERCVDDWLRATGNTRGSVFDLATLWRLAAHWYDGRLDSPYVRREPSEARAYFADVGLSGAFWGLGDDGSSARPVTG</sequence>
<dbReference type="SUPFAM" id="SSF160387">
    <property type="entry name" value="NosL/MerB-like"/>
    <property type="match status" value="1"/>
</dbReference>
<dbReference type="Proteomes" id="UP000433071">
    <property type="component" value="Unassembled WGS sequence"/>
</dbReference>
<dbReference type="Gene3D" id="3.30.450.410">
    <property type="match status" value="1"/>
</dbReference>
<proteinExistence type="predicted"/>
<accession>A0A6I3M1J5</accession>
<dbReference type="GO" id="GO:0018836">
    <property type="term" value="F:alkylmercury lyase activity"/>
    <property type="evidence" value="ECO:0007669"/>
    <property type="project" value="InterPro"/>
</dbReference>
<reference evidence="1 2" key="1">
    <citation type="submission" date="2019-11" db="EMBL/GenBank/DDBJ databases">
        <title>Agromyces kandeliae sp. nov., isolated from mangrove soil.</title>
        <authorList>
            <person name="Wang R."/>
        </authorList>
    </citation>
    <scope>NUCLEOTIDE SEQUENCE [LARGE SCALE GENOMIC DNA]</scope>
    <source>
        <strain evidence="1 2">JCM 11433</strain>
    </source>
</reference>
<dbReference type="InterPro" id="IPR004927">
    <property type="entry name" value="MerB"/>
</dbReference>
<name>A0A6I3M1J5_9MICO</name>
<gene>
    <name evidence="1" type="ORF">GJ743_01295</name>
</gene>
<dbReference type="InterPro" id="IPR053717">
    <property type="entry name" value="MerB_lyase_sf"/>
</dbReference>
<organism evidence="1 2">
    <name type="scientific">Agromyces bracchium</name>
    <dbReference type="NCBI Taxonomy" id="88376"/>
    <lineage>
        <taxon>Bacteria</taxon>
        <taxon>Bacillati</taxon>
        <taxon>Actinomycetota</taxon>
        <taxon>Actinomycetes</taxon>
        <taxon>Micrococcales</taxon>
        <taxon>Microbacteriaceae</taxon>
        <taxon>Agromyces</taxon>
    </lineage>
</organism>
<dbReference type="OrthoDB" id="7185309at2"/>
<dbReference type="EMBL" id="WMLB01000006">
    <property type="protein sequence ID" value="MTH67005.1"/>
    <property type="molecule type" value="Genomic_DNA"/>
</dbReference>
<evidence type="ECO:0000313" key="1">
    <source>
        <dbReference type="EMBL" id="MTH67005.1"/>
    </source>
</evidence>
<comment type="caution">
    <text evidence="1">The sequence shown here is derived from an EMBL/GenBank/DDBJ whole genome shotgun (WGS) entry which is preliminary data.</text>
</comment>
<evidence type="ECO:0000313" key="2">
    <source>
        <dbReference type="Proteomes" id="UP000433071"/>
    </source>
</evidence>
<protein>
    <recommendedName>
        <fullName evidence="3">Alkylmercury lyase</fullName>
    </recommendedName>
</protein>
<dbReference type="Pfam" id="PF03243">
    <property type="entry name" value="MerB"/>
    <property type="match status" value="1"/>
</dbReference>
<dbReference type="RefSeq" id="WP_155050135.1">
    <property type="nucleotide sequence ID" value="NZ_BAAAIB010000003.1"/>
</dbReference>
<evidence type="ECO:0008006" key="3">
    <source>
        <dbReference type="Google" id="ProtNLM"/>
    </source>
</evidence>
<keyword evidence="2" id="KW-1185">Reference proteome</keyword>
<dbReference type="AlphaFoldDB" id="A0A6I3M1J5"/>